<dbReference type="SUPFAM" id="SSF48452">
    <property type="entry name" value="TPR-like"/>
    <property type="match status" value="1"/>
</dbReference>
<proteinExistence type="predicted"/>
<dbReference type="InterPro" id="IPR043128">
    <property type="entry name" value="Rev_trsase/Diguanyl_cyclase"/>
</dbReference>
<evidence type="ECO:0000313" key="7">
    <source>
        <dbReference type="EMBL" id="KOY28735.1"/>
    </source>
</evidence>
<dbReference type="Proteomes" id="UP000464718">
    <property type="component" value="Chromosome ii"/>
</dbReference>
<evidence type="ECO:0000256" key="2">
    <source>
        <dbReference type="ARBA" id="ARBA00012528"/>
    </source>
</evidence>
<reference evidence="9" key="10">
    <citation type="submission" date="2023-06" db="EMBL/GenBank/DDBJ databases">
        <title>Genomic Diversity of Vibrio spp. and Metagenomic Analysis of Pathogens in Florida Gulf Coastal Waters Following Hurricane Ian.</title>
        <authorList>
            <person name="Brumfield K.D."/>
        </authorList>
    </citation>
    <scope>NUCLEOTIDE SEQUENCE</scope>
    <source>
        <strain evidence="9">WBS2B-138</strain>
    </source>
</reference>
<evidence type="ECO:0000256" key="3">
    <source>
        <dbReference type="ARBA" id="ARBA00034247"/>
    </source>
</evidence>
<evidence type="ECO:0000256" key="1">
    <source>
        <dbReference type="ARBA" id="ARBA00001946"/>
    </source>
</evidence>
<evidence type="ECO:0000313" key="20">
    <source>
        <dbReference type="Proteomes" id="UP000555836"/>
    </source>
</evidence>
<dbReference type="NCBIfam" id="TIGR00254">
    <property type="entry name" value="GGDEF"/>
    <property type="match status" value="1"/>
</dbReference>
<reference evidence="19 20" key="6">
    <citation type="submission" date="2020-04" db="EMBL/GenBank/DDBJ databases">
        <title>Whole-genome sequencing of Vibrio spp. from China reveals different genetic environments of blaCTX-M-14 among diverse lineages.</title>
        <authorList>
            <person name="Zheng Z."/>
            <person name="Ye L."/>
            <person name="Chen S."/>
        </authorList>
    </citation>
    <scope>NUCLEOTIDE SEQUENCE [LARGE SCALE GENOMIC DNA]</scope>
    <source>
        <strain evidence="11 19">Vb0551</strain>
        <strain evidence="10 20">Vb0574</strain>
    </source>
</reference>
<dbReference type="EMBL" id="JAUHGG010000001">
    <property type="protein sequence ID" value="MDS1819404.1"/>
    <property type="molecule type" value="Genomic_DNA"/>
</dbReference>
<keyword evidence="9" id="KW-0808">Transferase</keyword>
<dbReference type="EMBL" id="CP034299">
    <property type="protein sequence ID" value="QHH12000.1"/>
    <property type="molecule type" value="Genomic_DNA"/>
</dbReference>
<dbReference type="EMBL" id="CP114195">
    <property type="protein sequence ID" value="WAT91972.1"/>
    <property type="molecule type" value="Genomic_DNA"/>
</dbReference>
<dbReference type="FunFam" id="3.30.70.270:FF:000001">
    <property type="entry name" value="Diguanylate cyclase domain protein"/>
    <property type="match status" value="1"/>
</dbReference>
<protein>
    <recommendedName>
        <fullName evidence="2">diguanylate cyclase</fullName>
        <ecNumber evidence="2">2.7.7.65</ecNumber>
    </recommendedName>
</protein>
<dbReference type="Pfam" id="PF00990">
    <property type="entry name" value="GGDEF"/>
    <property type="match status" value="1"/>
</dbReference>
<reference evidence="12 17" key="2">
    <citation type="submission" date="2015-08" db="EMBL/GenBank/DDBJ databases">
        <title>Draft Genome Sequences of Vibrio parahaemolyticus Strains.</title>
        <authorList>
            <person name="Gonzalez-Escalona N."/>
            <person name="DePaola A."/>
        </authorList>
    </citation>
    <scope>NUCLEOTIDE SEQUENCE [LARGE SCALE GENOMIC DNA]</scope>
    <source>
        <strain evidence="12 17">CFSAN001621</strain>
    </source>
</reference>
<dbReference type="Gene3D" id="1.25.40.10">
    <property type="entry name" value="Tetratricopeptide repeat domain"/>
    <property type="match status" value="1"/>
</dbReference>
<reference evidence="15" key="9">
    <citation type="submission" date="2022-12" db="EMBL/GenBank/DDBJ databases">
        <title>Vibrio parahaemolyticus become highly virulent by producing novel Tc toxins.</title>
        <authorList>
            <person name="Yang F."/>
            <person name="You Y."/>
            <person name="Lai Q."/>
            <person name="Xu L."/>
            <person name="Li F."/>
        </authorList>
    </citation>
    <scope>NUCLEOTIDE SEQUENCE</scope>
    <source>
        <strain evidence="15">Vp-HL-202005</strain>
    </source>
</reference>
<dbReference type="EMBL" id="CP097356">
    <property type="protein sequence ID" value="UYV28168.1"/>
    <property type="molecule type" value="Genomic_DNA"/>
</dbReference>
<dbReference type="Proteomes" id="UP000726777">
    <property type="component" value="Unassembled WGS sequence"/>
</dbReference>
<evidence type="ECO:0000313" key="14">
    <source>
        <dbReference type="EMBL" id="UYV28168.1"/>
    </source>
</evidence>
<evidence type="ECO:0000313" key="15">
    <source>
        <dbReference type="EMBL" id="WAT91972.1"/>
    </source>
</evidence>
<dbReference type="Gene3D" id="3.30.70.270">
    <property type="match status" value="1"/>
</dbReference>
<dbReference type="Proteomes" id="UP000037697">
    <property type="component" value="Unassembled WGS sequence"/>
</dbReference>
<dbReference type="Proteomes" id="UP000856022">
    <property type="component" value="Unassembled WGS sequence"/>
</dbReference>
<reference evidence="6" key="5">
    <citation type="submission" date="2019-12" db="EMBL/GenBank/DDBJ databases">
        <authorList>
            <consortium name="NCBI Pathogen Detection Project"/>
        </authorList>
    </citation>
    <scope>NUCLEOTIDE SEQUENCE</scope>
    <source>
        <strain evidence="6">1930</strain>
    </source>
</reference>
<dbReference type="AlphaFoldDB" id="A0A072LE23"/>
<dbReference type="GO" id="GO:1902201">
    <property type="term" value="P:negative regulation of bacterial-type flagellum-dependent cell motility"/>
    <property type="evidence" value="ECO:0007669"/>
    <property type="project" value="TreeGrafter"/>
</dbReference>
<evidence type="ECO:0000313" key="18">
    <source>
        <dbReference type="Proteomes" id="UP000464718"/>
    </source>
</evidence>
<gene>
    <name evidence="7" type="ORF">ACX05_15495</name>
    <name evidence="12" type="ORF">AKG60_19915</name>
    <name evidence="13" type="ORF">EHC69_22170</name>
    <name evidence="11" type="ORF">HKB16_10025</name>
    <name evidence="10" type="ORF">HKB21_17990</name>
    <name evidence="6" type="ORF">I7278_23675</name>
    <name evidence="8" type="ORF">IB292_15540</name>
    <name evidence="14" type="ORF">M5598_20820</name>
    <name evidence="15" type="ORF">O1Q84_21605</name>
    <name evidence="9" type="ORF">QX249_01955</name>
</gene>
<evidence type="ECO:0000313" key="8">
    <source>
        <dbReference type="EMBL" id="MCC3806465.1"/>
    </source>
</evidence>
<dbReference type="GO" id="GO:0005886">
    <property type="term" value="C:plasma membrane"/>
    <property type="evidence" value="ECO:0007669"/>
    <property type="project" value="TreeGrafter"/>
</dbReference>
<reference evidence="7 16" key="1">
    <citation type="submission" date="2015-07" db="EMBL/GenBank/DDBJ databases">
        <title>Foodborne Vibrio parahaemolyticus Isolates.</title>
        <authorList>
            <person name="Ronholm J."/>
            <person name="Petronella N."/>
            <person name="Kenwell R."/>
            <person name="Banerjee S."/>
        </authorList>
    </citation>
    <scope>NUCLEOTIDE SEQUENCE [LARGE SCALE GENOMIC DNA]</scope>
    <source>
        <strain evidence="7 16">HS-06-05</strain>
    </source>
</reference>
<dbReference type="GeneID" id="1192174"/>
<dbReference type="Proteomes" id="UP000555836">
    <property type="component" value="Unassembled WGS sequence"/>
</dbReference>
<reference evidence="6" key="3">
    <citation type="journal article" date="2018" name="Genome Biol.">
        <title>SKESA: strategic k-mer extension for scrupulous assemblies.</title>
        <authorList>
            <person name="Souvorov A."/>
            <person name="Agarwala R."/>
            <person name="Lipman D.J."/>
        </authorList>
    </citation>
    <scope>NUCLEOTIDE SEQUENCE</scope>
    <source>
        <strain evidence="6">1930</strain>
    </source>
</reference>
<dbReference type="CDD" id="cd01949">
    <property type="entry name" value="GGDEF"/>
    <property type="match status" value="1"/>
</dbReference>
<accession>A0A072LE23</accession>
<dbReference type="SMART" id="SM00267">
    <property type="entry name" value="GGDEF"/>
    <property type="match status" value="1"/>
</dbReference>
<evidence type="ECO:0000313" key="13">
    <source>
        <dbReference type="EMBL" id="QHH12000.1"/>
    </source>
</evidence>
<dbReference type="OMA" id="ERIFQFG"/>
<reference evidence="13 18" key="4">
    <citation type="submission" date="2018-12" db="EMBL/GenBank/DDBJ databases">
        <title>Genomic insights into the evolutionary origins and pathogenicity of five Vibrio parahaemolyticus strains isolated from the shrimp with acute hepatopancreatic necrosis disease (AHPND).</title>
        <authorList>
            <person name="Yang Q."/>
            <person name="Dong X."/>
            <person name="Xie G."/>
            <person name="Fu S."/>
            <person name="Zou P."/>
            <person name="Sun J."/>
            <person name="Wang Y."/>
            <person name="Huang J."/>
        </authorList>
    </citation>
    <scope>NUCLEOTIDE SEQUENCE [LARGE SCALE GENOMIC DNA]</scope>
    <source>
        <strain evidence="13 18">20160303005-1</strain>
    </source>
</reference>
<comment type="cofactor">
    <cofactor evidence="1">
        <name>Mg(2+)</name>
        <dbReference type="ChEBI" id="CHEBI:18420"/>
    </cofactor>
</comment>
<keyword evidence="17" id="KW-1185">Reference proteome</keyword>
<feature type="coiled-coil region" evidence="4">
    <location>
        <begin position="332"/>
        <end position="368"/>
    </location>
</feature>
<evidence type="ECO:0000259" key="5">
    <source>
        <dbReference type="PROSITE" id="PS50887"/>
    </source>
</evidence>
<evidence type="ECO:0000313" key="9">
    <source>
        <dbReference type="EMBL" id="MDS1819404.1"/>
    </source>
</evidence>
<dbReference type="PANTHER" id="PTHR45138">
    <property type="entry name" value="REGULATORY COMPONENTS OF SENSORY TRANSDUCTION SYSTEM"/>
    <property type="match status" value="1"/>
</dbReference>
<dbReference type="EMBL" id="DACQKT010000018">
    <property type="protein sequence ID" value="HAS6679787.1"/>
    <property type="molecule type" value="Genomic_DNA"/>
</dbReference>
<dbReference type="Proteomes" id="UP000518904">
    <property type="component" value="Unassembled WGS sequence"/>
</dbReference>
<dbReference type="InterPro" id="IPR000160">
    <property type="entry name" value="GGDEF_dom"/>
</dbReference>
<dbReference type="Proteomes" id="UP000191946">
    <property type="component" value="Unassembled WGS sequence"/>
</dbReference>
<dbReference type="InterPro" id="IPR011990">
    <property type="entry name" value="TPR-like_helical_dom_sf"/>
</dbReference>
<dbReference type="GO" id="GO:0043709">
    <property type="term" value="P:cell adhesion involved in single-species biofilm formation"/>
    <property type="evidence" value="ECO:0007669"/>
    <property type="project" value="TreeGrafter"/>
</dbReference>
<dbReference type="PANTHER" id="PTHR45138:SF9">
    <property type="entry name" value="DIGUANYLATE CYCLASE DGCM-RELATED"/>
    <property type="match status" value="1"/>
</dbReference>
<dbReference type="EMBL" id="LIRS01000088">
    <property type="protein sequence ID" value="KOY28735.1"/>
    <property type="molecule type" value="Genomic_DNA"/>
</dbReference>
<evidence type="ECO:0000313" key="19">
    <source>
        <dbReference type="Proteomes" id="UP000518904"/>
    </source>
</evidence>
<name>A0A072LE23_VIBPH</name>
<sequence>MELLLSKVTDAGIDPSSVSGEEAITLWEHIGRHIASTSREKAHCLIISAEYRREIKQLCDSIEELRQALELLSLPEDVEDILSVKASLSERLVEVGDYNSALTEYIASTNIAVEYGFIDEYVLAIIGMGNLCDAYGDHNRALRYYQKIDAIDHAISSRSLRLRYKLYMLACYISLKRVAEASELLGECEELSILVSDKNLAAQTHLYRAKLHRLQEEYSEALLSISSIKYTTGSATTYWLSTMVKIETAYCLNGVGHTSLANLLLESIGKRIKKHSSPILAKRFYNAMSKVSASQGQFQQALSCEKRAFRIESDLIKHIPISELGAAQLRRLSRFELQLKLILSEIENKELKETTKQHKNTVAQLQQDVFTDPLTSLHNRRWLEVKLKDMLLHDTPFALMVIDIDHFKSINDELSHLVGDKAIKSVSQELAAYFKFKGASCVRFGGEEFLVILENSQLERAEMHAENYRERIFKYAWRDILGERGLTVSIGITLHREGENTQRTFYRADKALYRAKANGRNQVCTEL</sequence>
<dbReference type="RefSeq" id="WP_005478159.1">
    <property type="nucleotide sequence ID" value="NZ_CANUHW010000003.1"/>
</dbReference>
<evidence type="ECO:0000313" key="10">
    <source>
        <dbReference type="EMBL" id="NMU27500.1"/>
    </source>
</evidence>
<evidence type="ECO:0000313" key="11">
    <source>
        <dbReference type="EMBL" id="NMU83225.1"/>
    </source>
</evidence>
<dbReference type="InterPro" id="IPR050469">
    <property type="entry name" value="Diguanylate_Cyclase"/>
</dbReference>
<organism evidence="10 20">
    <name type="scientific">Vibrio parahaemolyticus</name>
    <dbReference type="NCBI Taxonomy" id="670"/>
    <lineage>
        <taxon>Bacteria</taxon>
        <taxon>Pseudomonadati</taxon>
        <taxon>Pseudomonadota</taxon>
        <taxon>Gammaproteobacteria</taxon>
        <taxon>Vibrionales</taxon>
        <taxon>Vibrionaceae</taxon>
        <taxon>Vibrio</taxon>
    </lineage>
</organism>
<comment type="catalytic activity">
    <reaction evidence="3">
        <text>2 GTP = 3',3'-c-di-GMP + 2 diphosphate</text>
        <dbReference type="Rhea" id="RHEA:24898"/>
        <dbReference type="ChEBI" id="CHEBI:33019"/>
        <dbReference type="ChEBI" id="CHEBI:37565"/>
        <dbReference type="ChEBI" id="CHEBI:58805"/>
        <dbReference type="EC" id="2.7.7.65"/>
    </reaction>
</comment>
<dbReference type="Proteomes" id="UP001156560">
    <property type="component" value="Chromosome 2"/>
</dbReference>
<dbReference type="EC" id="2.7.7.65" evidence="2"/>
<dbReference type="Proteomes" id="UP001253193">
    <property type="component" value="Unassembled WGS sequence"/>
</dbReference>
<dbReference type="EMBL" id="LHQV01000020">
    <property type="protein sequence ID" value="OQJ97143.1"/>
    <property type="molecule type" value="Genomic_DNA"/>
</dbReference>
<dbReference type="InterPro" id="IPR029787">
    <property type="entry name" value="Nucleotide_cyclase"/>
</dbReference>
<dbReference type="GO" id="GO:0052621">
    <property type="term" value="F:diguanylate cyclase activity"/>
    <property type="evidence" value="ECO:0007669"/>
    <property type="project" value="UniProtKB-EC"/>
</dbReference>
<dbReference type="EMBL" id="JABCLD010001806">
    <property type="protein sequence ID" value="NMU27500.1"/>
    <property type="molecule type" value="Genomic_DNA"/>
</dbReference>
<evidence type="ECO:0000256" key="4">
    <source>
        <dbReference type="SAM" id="Coils"/>
    </source>
</evidence>
<keyword evidence="9" id="KW-0548">Nucleotidyltransferase</keyword>
<reference evidence="8" key="7">
    <citation type="submission" date="2020-09" db="EMBL/GenBank/DDBJ databases">
        <title>Genome sequence of Vibrio parahaemolyticus isolates.</title>
        <authorList>
            <person name="Hammerl J.A."/>
            <person name="Strauch E."/>
        </authorList>
    </citation>
    <scope>NUCLEOTIDE SEQUENCE</scope>
    <source>
        <strain evidence="8">17-VB00146</strain>
    </source>
</reference>
<dbReference type="EMBL" id="JACVHL010000015">
    <property type="protein sequence ID" value="MCC3806465.1"/>
    <property type="molecule type" value="Genomic_DNA"/>
</dbReference>
<reference evidence="14" key="8">
    <citation type="submission" date="2022-05" db="EMBL/GenBank/DDBJ databases">
        <title>Megaplasmid of Vibrio parahaemolyticus.</title>
        <authorList>
            <person name="Strauch E."/>
            <person name="Borowiak M."/>
        </authorList>
    </citation>
    <scope>NUCLEOTIDE SEQUENCE</scope>
    <source>
        <strain evidence="14">16-VB00198</strain>
    </source>
</reference>
<dbReference type="EMBL" id="JABCLB010001107">
    <property type="protein sequence ID" value="NMU83225.1"/>
    <property type="molecule type" value="Genomic_DNA"/>
</dbReference>
<dbReference type="Proteomes" id="UP001163036">
    <property type="component" value="Chromosome 2"/>
</dbReference>
<evidence type="ECO:0000313" key="16">
    <source>
        <dbReference type="Proteomes" id="UP000037697"/>
    </source>
</evidence>
<feature type="domain" description="GGDEF" evidence="5">
    <location>
        <begin position="395"/>
        <end position="527"/>
    </location>
</feature>
<evidence type="ECO:0000313" key="6">
    <source>
        <dbReference type="EMBL" id="HAS6679787.1"/>
    </source>
</evidence>
<dbReference type="PROSITE" id="PS50887">
    <property type="entry name" value="GGDEF"/>
    <property type="match status" value="1"/>
</dbReference>
<evidence type="ECO:0000313" key="12">
    <source>
        <dbReference type="EMBL" id="OQJ97143.1"/>
    </source>
</evidence>
<dbReference type="OrthoDB" id="6191081at2"/>
<evidence type="ECO:0000313" key="17">
    <source>
        <dbReference type="Proteomes" id="UP000191946"/>
    </source>
</evidence>
<dbReference type="SUPFAM" id="SSF55073">
    <property type="entry name" value="Nucleotide cyclase"/>
    <property type="match status" value="1"/>
</dbReference>
<keyword evidence="4" id="KW-0175">Coiled coil</keyword>